<dbReference type="PROSITE" id="PS00455">
    <property type="entry name" value="AMP_BINDING"/>
    <property type="match status" value="1"/>
</dbReference>
<dbReference type="InterPro" id="IPR036736">
    <property type="entry name" value="ACP-like_sf"/>
</dbReference>
<comment type="similarity">
    <text evidence="3">Belongs to the ATP-dependent AMP-binding enzyme family. MbtB subfamily.</text>
</comment>
<dbReference type="Gene3D" id="3.30.559.10">
    <property type="entry name" value="Chloramphenicol acetyltransferase-like domain"/>
    <property type="match status" value="1"/>
</dbReference>
<dbReference type="PANTHER" id="PTHR45527">
    <property type="entry name" value="NONRIBOSOMAL PEPTIDE SYNTHETASE"/>
    <property type="match status" value="1"/>
</dbReference>
<dbReference type="InterPro" id="IPR029063">
    <property type="entry name" value="SAM-dependent_MTases_sf"/>
</dbReference>
<dbReference type="SUPFAM" id="SSF47336">
    <property type="entry name" value="ACP-like"/>
    <property type="match status" value="1"/>
</dbReference>
<dbReference type="InterPro" id="IPR013217">
    <property type="entry name" value="Methyltransf_12"/>
</dbReference>
<evidence type="ECO:0000256" key="4">
    <source>
        <dbReference type="ARBA" id="ARBA00016743"/>
    </source>
</evidence>
<dbReference type="Gene3D" id="3.40.50.1820">
    <property type="entry name" value="alpha/beta hydrolase"/>
    <property type="match status" value="1"/>
</dbReference>
<sequence>MQNTETPAAGPSAIPDLLARYEHDGVRLWAEDGQLRYRAPKGYFTQQRREELRAHKEAVLAHLADSSAPRAVEHSEEDRYEPFPLTDIQAAYLIGRADAYAYGNIACHAYVELDYPTTGSPLSPTQVAETWNTLVARHDMLRAVVHPDGYQRVLPQVPPVDVTLSQTPDETALSTEIERARDRLSHLTGPTDTWPLFRLHLTRSPRRAVLHVSIDMLVVDHASLRLLLAEFNQLLEEPGTVQAPPSITFRDGVLARRALTETPRYAADRSYWTERLPDLPPAPELPLAEGWAAPSIVPAPGAVRFERHERVLDADTTRALANRAAAQGVPLSTALLTAYAEVVGRWSRSTRFTLNVPTVDRPALHEDIDRVVGDFTSLELLAVDLADAQATFTDRARALGGRLLDDLAHPLFSGSEVLAELSHRAGTPVLMPVVFTSALGATSQTRSSVPPQVSYAATQTPQVWLDCQVMTRGDSLVLSWDVRTGVLPAGLAQEMFETWISFVGQLAGRDEVWARPAGIGLPAAQAERRARINATGGALPNELLHEPVFAQARRTPGALAVRSPGRDLTYGRLADSARAVAERLTADGLRPAEPVAIWMEKGWEQIVAVLGTLLAGGAYLPVDSAQPAARRDTILSDAAVRTVLTQSWLAEADDLPAGLTVLAVDELPEEPRSPSSPGPRAGLDDLAYVIYTSGSTGTPKGVMISHGAAANTVRDINTRHQVTCDDRVLGLAGLGFDLSVYDIFGPLSVGGTLVLPASERRGDPSHWAELVAREHITVWNSVPGQLQMLCDWLRPAPLSAIGGEGEAGPDGIRGPRLALLSGDWIPVALPDEARAVLPGMRIVSLGGATEGAIWSIAHPVGEVDVTRPSIPYGRPLTNQTFHVLDQAMRPRPDWVPGELYIGGAGVALGYLGDDARTAERFVTHPETGARLYRTGDLGRYLPSGDIEFLGREDAQVKIRGYRVELAEVEAAVQAHPAVAAGAVVVDDSASGGRRLAAFVETTRRPPTRQGSAASDSAAAYEAAAAVVRAASETVDGEGLRAFLRTLDDVALNAMSRTLSKVFNVTGTRRSLDEIYAELRATPRHRHIVRRWLRALVAEDRLIHDPASGRYQGLRAVSAEEQASAWERAVTLEREVGWSSQLLDVMRTCDDQLPGLVSGDVDVKALLFPGAALDAADAAYRDNLAIRHLNRALAAACAQIASAHTGEERLRILEVGGGVAGTAGELIPALSPFGVEYTFTDPSPFFLGEARERFADHPWVRYRRFDVDRDPREQGFLPNTYDVVVCANTLHTASDAELALSRLGELLVAGGHLAFVENTRDDHYPLQVSMEFLEVAGREWTDLRAAAGQSFLTRRQWTDLLTEHGATGVRVLPEPGDPLTATGQDLVLARVKADRTHVPVGELVRAAANRLPEYMVPSVWQVLDALPRTANGKTDRARLVSFLPRETDRGPESADAAADQPLDELESGLADLWAQLLSVERVGRQDDFFALGGDSLLVARMVGQLREHVPQAAELEWEVVLRHMLRRPTVAGLGAFLRAVGGSDGEKTSSAAAPVSPVVHLHGSGTPEETTTVLVHAGTGTIMPYRALITEIRRRSPGKTNVVGLEVPGLERFLNAPPEGLIEQLAADYARALTANGSRSFHVVGYCLGGLVATEVARNLAESGARVESLTVISSHSPRFRLDDELLSEYSFAVMMGINPADLGFPADENRVAGAADAVLAQSPGVLRDGGLAALAGEYADVGDRFATLARIPRGARIARMCEAVPAAAGIYAPDHMTRLFRAFRQSVFAITRYDAEPYADDITFLRHSGAYPFPGSKEAVTEYWEELTLGSLNILDIPGDHFSCLSVEHAPAVLKHLEALTDGAVTR</sequence>
<dbReference type="Pfam" id="PF08242">
    <property type="entry name" value="Methyltransf_12"/>
    <property type="match status" value="1"/>
</dbReference>
<protein>
    <recommendedName>
        <fullName evidence="4">Phenyloxazoline synthase MbtB</fullName>
    </recommendedName>
    <alternativeName>
        <fullName evidence="8">Mycobactin synthetase protein B</fullName>
    </alternativeName>
</protein>
<reference evidence="11" key="1">
    <citation type="journal article" date="2019" name="Int. J. Syst. Evol. Microbiol.">
        <title>The Global Catalogue of Microorganisms (GCM) 10K type strain sequencing project: providing services to taxonomists for standard genome sequencing and annotation.</title>
        <authorList>
            <consortium name="The Broad Institute Genomics Platform"/>
            <consortium name="The Broad Institute Genome Sequencing Center for Infectious Disease"/>
            <person name="Wu L."/>
            <person name="Ma J."/>
        </authorList>
    </citation>
    <scope>NUCLEOTIDE SEQUENCE [LARGE SCALE GENOMIC DNA]</scope>
    <source>
        <strain evidence="11">CGMCC 4.7237</strain>
    </source>
</reference>
<dbReference type="InterPro" id="IPR041464">
    <property type="entry name" value="TubC_N"/>
</dbReference>
<evidence type="ECO:0000256" key="6">
    <source>
        <dbReference type="ARBA" id="ARBA00022553"/>
    </source>
</evidence>
<dbReference type="InterPro" id="IPR000873">
    <property type="entry name" value="AMP-dep_synth/lig_dom"/>
</dbReference>
<evidence type="ECO:0000256" key="3">
    <source>
        <dbReference type="ARBA" id="ARBA00007380"/>
    </source>
</evidence>
<dbReference type="InterPro" id="IPR045851">
    <property type="entry name" value="AMP-bd_C_sf"/>
</dbReference>
<gene>
    <name evidence="10" type="ORF">ACFO3J_25135</name>
</gene>
<keyword evidence="6" id="KW-0597">Phosphoprotein</keyword>
<feature type="domain" description="Carrier" evidence="9">
    <location>
        <begin position="1459"/>
        <end position="1540"/>
    </location>
</feature>
<dbReference type="PANTHER" id="PTHR45527:SF10">
    <property type="entry name" value="PYOCHELIN SYNTHASE PCHF"/>
    <property type="match status" value="1"/>
</dbReference>
<dbReference type="Gene3D" id="3.40.50.150">
    <property type="entry name" value="Vaccinia Virus protein VP39"/>
    <property type="match status" value="1"/>
</dbReference>
<dbReference type="Gene3D" id="2.30.38.10">
    <property type="entry name" value="Luciferase, Domain 3"/>
    <property type="match status" value="1"/>
</dbReference>
<dbReference type="CDD" id="cd12114">
    <property type="entry name" value="A_NRPS_TlmIV_like"/>
    <property type="match status" value="1"/>
</dbReference>
<dbReference type="InterPro" id="IPR009081">
    <property type="entry name" value="PP-bd_ACP"/>
</dbReference>
<dbReference type="Gene3D" id="1.10.1200.10">
    <property type="entry name" value="ACP-like"/>
    <property type="match status" value="1"/>
</dbReference>
<dbReference type="Pfam" id="PF00550">
    <property type="entry name" value="PP-binding"/>
    <property type="match status" value="1"/>
</dbReference>
<dbReference type="SUPFAM" id="SSF53335">
    <property type="entry name" value="S-adenosyl-L-methionine-dependent methyltransferases"/>
    <property type="match status" value="1"/>
</dbReference>
<dbReference type="InterPro" id="IPR057737">
    <property type="entry name" value="Condensation_MtbB-like"/>
</dbReference>
<evidence type="ECO:0000313" key="11">
    <source>
        <dbReference type="Proteomes" id="UP001595765"/>
    </source>
</evidence>
<accession>A0ABV8HRW0</accession>
<organism evidence="10 11">
    <name type="scientific">Streptomyces polygonati</name>
    <dbReference type="NCBI Taxonomy" id="1617087"/>
    <lineage>
        <taxon>Bacteria</taxon>
        <taxon>Bacillati</taxon>
        <taxon>Actinomycetota</taxon>
        <taxon>Actinomycetes</taxon>
        <taxon>Kitasatosporales</taxon>
        <taxon>Streptomycetaceae</taxon>
        <taxon>Streptomyces</taxon>
    </lineage>
</organism>
<dbReference type="InterPro" id="IPR010071">
    <property type="entry name" value="AA_adenyl_dom"/>
</dbReference>
<keyword evidence="5" id="KW-0596">Phosphopantetheine</keyword>
<evidence type="ECO:0000256" key="8">
    <source>
        <dbReference type="ARBA" id="ARBA00033440"/>
    </source>
</evidence>
<dbReference type="InterPro" id="IPR006162">
    <property type="entry name" value="Ppantetheine_attach_site"/>
</dbReference>
<evidence type="ECO:0000313" key="10">
    <source>
        <dbReference type="EMBL" id="MFC4034728.1"/>
    </source>
</evidence>
<dbReference type="RefSeq" id="WP_386433457.1">
    <property type="nucleotide sequence ID" value="NZ_JBHSBB010000017.1"/>
</dbReference>
<dbReference type="Pfam" id="PF00668">
    <property type="entry name" value="Condensation"/>
    <property type="match status" value="1"/>
</dbReference>
<comment type="cofactor">
    <cofactor evidence="1">
        <name>pantetheine 4'-phosphate</name>
        <dbReference type="ChEBI" id="CHEBI:47942"/>
    </cofactor>
</comment>
<dbReference type="Gene3D" id="3.30.300.30">
    <property type="match status" value="2"/>
</dbReference>
<dbReference type="InterPro" id="IPR020459">
    <property type="entry name" value="AMP-binding"/>
</dbReference>
<evidence type="ECO:0000256" key="1">
    <source>
        <dbReference type="ARBA" id="ARBA00001957"/>
    </source>
</evidence>
<evidence type="ECO:0000256" key="2">
    <source>
        <dbReference type="ARBA" id="ARBA00005102"/>
    </source>
</evidence>
<dbReference type="SUPFAM" id="SSF52777">
    <property type="entry name" value="CoA-dependent acyltransferases"/>
    <property type="match status" value="2"/>
</dbReference>
<comment type="pathway">
    <text evidence="2">Siderophore biosynthesis; mycobactin biosynthesis.</text>
</comment>
<dbReference type="InterPro" id="IPR029058">
    <property type="entry name" value="AB_hydrolase_fold"/>
</dbReference>
<dbReference type="InterPro" id="IPR020845">
    <property type="entry name" value="AMP-binding_CS"/>
</dbReference>
<proteinExistence type="inferred from homology"/>
<dbReference type="Pfam" id="PF18563">
    <property type="entry name" value="TubC_N"/>
    <property type="match status" value="1"/>
</dbReference>
<dbReference type="InterPro" id="IPR001031">
    <property type="entry name" value="Thioesterase"/>
</dbReference>
<dbReference type="Gene3D" id="3.30.559.30">
    <property type="entry name" value="Nonribosomal peptide synthetase, condensation domain"/>
    <property type="match status" value="1"/>
</dbReference>
<dbReference type="InterPro" id="IPR001242">
    <property type="entry name" value="Condensation_dom"/>
</dbReference>
<dbReference type="CDD" id="cd19535">
    <property type="entry name" value="Cyc_NRPS"/>
    <property type="match status" value="1"/>
</dbReference>
<dbReference type="SUPFAM" id="SSF53474">
    <property type="entry name" value="alpha/beta-Hydrolases"/>
    <property type="match status" value="1"/>
</dbReference>
<dbReference type="Gene3D" id="1.10.10.1830">
    <property type="entry name" value="Non-ribosomal peptide synthase, adenylation domain"/>
    <property type="match status" value="1"/>
</dbReference>
<keyword evidence="7" id="KW-0436">Ligase</keyword>
<dbReference type="SUPFAM" id="SSF56801">
    <property type="entry name" value="Acetyl-CoA synthetase-like"/>
    <property type="match status" value="1"/>
</dbReference>
<evidence type="ECO:0000259" key="9">
    <source>
        <dbReference type="PROSITE" id="PS50075"/>
    </source>
</evidence>
<dbReference type="Gene3D" id="3.40.50.980">
    <property type="match status" value="2"/>
</dbReference>
<dbReference type="Pfam" id="PF00501">
    <property type="entry name" value="AMP-binding"/>
    <property type="match status" value="1"/>
</dbReference>
<evidence type="ECO:0000256" key="5">
    <source>
        <dbReference type="ARBA" id="ARBA00022450"/>
    </source>
</evidence>
<dbReference type="PROSITE" id="PS00012">
    <property type="entry name" value="PHOSPHOPANTETHEINE"/>
    <property type="match status" value="1"/>
</dbReference>
<dbReference type="PRINTS" id="PR00154">
    <property type="entry name" value="AMPBINDING"/>
</dbReference>
<dbReference type="NCBIfam" id="TIGR01733">
    <property type="entry name" value="AA-adenyl-dom"/>
    <property type="match status" value="1"/>
</dbReference>
<dbReference type="PROSITE" id="PS50075">
    <property type="entry name" value="CARRIER"/>
    <property type="match status" value="1"/>
</dbReference>
<comment type="caution">
    <text evidence="10">The sequence shown here is derived from an EMBL/GenBank/DDBJ whole genome shotgun (WGS) entry which is preliminary data.</text>
</comment>
<evidence type="ECO:0000256" key="7">
    <source>
        <dbReference type="ARBA" id="ARBA00022598"/>
    </source>
</evidence>
<dbReference type="EMBL" id="JBHSBB010000017">
    <property type="protein sequence ID" value="MFC4034728.1"/>
    <property type="molecule type" value="Genomic_DNA"/>
</dbReference>
<keyword evidence="11" id="KW-1185">Reference proteome</keyword>
<dbReference type="Pfam" id="PF00975">
    <property type="entry name" value="Thioesterase"/>
    <property type="match status" value="1"/>
</dbReference>
<dbReference type="InterPro" id="IPR023213">
    <property type="entry name" value="CAT-like_dom_sf"/>
</dbReference>
<dbReference type="InterPro" id="IPR044894">
    <property type="entry name" value="TubC_N_sf"/>
</dbReference>
<dbReference type="Proteomes" id="UP001595765">
    <property type="component" value="Unassembled WGS sequence"/>
</dbReference>
<name>A0ABV8HRW0_9ACTN</name>